<dbReference type="SUPFAM" id="SSF53328">
    <property type="entry name" value="Formyltransferase"/>
    <property type="match status" value="1"/>
</dbReference>
<dbReference type="EC" id="2.1.2.9" evidence="1"/>
<organism evidence="3 4">
    <name type="scientific">Phakopsora pachyrhizi</name>
    <name type="common">Asian soybean rust disease fungus</name>
    <dbReference type="NCBI Taxonomy" id="170000"/>
    <lineage>
        <taxon>Eukaryota</taxon>
        <taxon>Fungi</taxon>
        <taxon>Dikarya</taxon>
        <taxon>Basidiomycota</taxon>
        <taxon>Pucciniomycotina</taxon>
        <taxon>Pucciniomycetes</taxon>
        <taxon>Pucciniales</taxon>
        <taxon>Phakopsoraceae</taxon>
        <taxon>Phakopsora</taxon>
    </lineage>
</organism>
<reference evidence="3" key="1">
    <citation type="submission" date="2022-06" db="EMBL/GenBank/DDBJ databases">
        <authorList>
            <consortium name="SYNGENTA / RWTH Aachen University"/>
        </authorList>
    </citation>
    <scope>NUCLEOTIDE SEQUENCE</scope>
</reference>
<dbReference type="CDD" id="cd08646">
    <property type="entry name" value="FMT_core_Met-tRNA-FMT_N"/>
    <property type="match status" value="1"/>
</dbReference>
<protein>
    <recommendedName>
        <fullName evidence="1">methionyl-tRNA formyltransferase</fullName>
        <ecNumber evidence="1">2.1.2.9</ecNumber>
    </recommendedName>
</protein>
<gene>
    <name evidence="3" type="ORF">PPACK8108_LOCUS22660</name>
</gene>
<dbReference type="InterPro" id="IPR002376">
    <property type="entry name" value="Formyl_transf_N"/>
</dbReference>
<dbReference type="InterPro" id="IPR036477">
    <property type="entry name" value="Formyl_transf_N_sf"/>
</dbReference>
<sequence>MIFDMRIDLFVKKDLRIYRRIFLKGLGVQSTFSRNLFSSTNSKDQKSDNTFDEVVKKIRVENRLKVLFFGSDTFSSKVFKKLFDSKDLWNQMFVVTPPISKRGRGQREIHKPPLLELAEELNVNFQSLSRSGKDALNEFQETGFQDDTVLITASFPYFIPSPIISSFQTSFCLNVHPSLLPLYRGPAPIQWQIYNQEQNSGVTVQDLSSKGFDLGKILAQRHVPLPKNSGYYEVESFFAEASGELLCEVLANLKSHAKFAKDQDSSKASYAPKVNLNHSKINSKSSFNHVRSKFHAFSHRVESIFTPLLPHKFVSL</sequence>
<proteinExistence type="predicted"/>
<evidence type="ECO:0000259" key="2">
    <source>
        <dbReference type="Pfam" id="PF00551"/>
    </source>
</evidence>
<dbReference type="Gene3D" id="3.40.50.12230">
    <property type="match status" value="1"/>
</dbReference>
<dbReference type="GO" id="GO:0004479">
    <property type="term" value="F:methionyl-tRNA formyltransferase activity"/>
    <property type="evidence" value="ECO:0007669"/>
    <property type="project" value="UniProtKB-EC"/>
</dbReference>
<keyword evidence="3" id="KW-0808">Transferase</keyword>
<dbReference type="GO" id="GO:0005739">
    <property type="term" value="C:mitochondrion"/>
    <property type="evidence" value="ECO:0007669"/>
    <property type="project" value="TreeGrafter"/>
</dbReference>
<evidence type="ECO:0000313" key="3">
    <source>
        <dbReference type="EMBL" id="CAH7687815.1"/>
    </source>
</evidence>
<keyword evidence="4" id="KW-1185">Reference proteome</keyword>
<comment type="caution">
    <text evidence="3">The sequence shown here is derived from an EMBL/GenBank/DDBJ whole genome shotgun (WGS) entry which is preliminary data.</text>
</comment>
<feature type="domain" description="Formyl transferase N-terminal" evidence="2">
    <location>
        <begin position="65"/>
        <end position="250"/>
    </location>
</feature>
<dbReference type="Pfam" id="PF00551">
    <property type="entry name" value="Formyl_trans_N"/>
    <property type="match status" value="1"/>
</dbReference>
<name>A0AAV0BNN1_PHAPC</name>
<dbReference type="PANTHER" id="PTHR11138:SF5">
    <property type="entry name" value="METHIONYL-TRNA FORMYLTRANSFERASE, MITOCHONDRIAL"/>
    <property type="match status" value="1"/>
</dbReference>
<dbReference type="PANTHER" id="PTHR11138">
    <property type="entry name" value="METHIONYL-TRNA FORMYLTRANSFERASE"/>
    <property type="match status" value="1"/>
</dbReference>
<accession>A0AAV0BNN1</accession>
<evidence type="ECO:0000313" key="4">
    <source>
        <dbReference type="Proteomes" id="UP001153365"/>
    </source>
</evidence>
<dbReference type="InterPro" id="IPR041711">
    <property type="entry name" value="Met-tRNA-FMT_N"/>
</dbReference>
<evidence type="ECO:0000256" key="1">
    <source>
        <dbReference type="ARBA" id="ARBA00012261"/>
    </source>
</evidence>
<dbReference type="EMBL" id="CALTRL010005912">
    <property type="protein sequence ID" value="CAH7687815.1"/>
    <property type="molecule type" value="Genomic_DNA"/>
</dbReference>
<dbReference type="AlphaFoldDB" id="A0AAV0BNN1"/>
<dbReference type="Proteomes" id="UP001153365">
    <property type="component" value="Unassembled WGS sequence"/>
</dbReference>